<protein>
    <submittedName>
        <fullName evidence="2">Jg7615 protein</fullName>
    </submittedName>
</protein>
<sequence>MTDIKISLASTGTENIVRKVCECTNPQWASVVDSLLIMGRNPYPSAGRVLECQPRTGKPTLVDPQRGGLTTSSASQVAAGRKRHKTVEFGTPYKRPMSSSGRLLVI</sequence>
<comment type="caution">
    <text evidence="2">The sequence shown here is derived from an EMBL/GenBank/DDBJ whole genome shotgun (WGS) entry which is preliminary data.</text>
</comment>
<keyword evidence="3" id="KW-1185">Reference proteome</keyword>
<dbReference type="OrthoDB" id="7466345at2759"/>
<name>A0A8S4RFS0_9NEOP</name>
<reference evidence="2" key="1">
    <citation type="submission" date="2022-03" db="EMBL/GenBank/DDBJ databases">
        <authorList>
            <person name="Lindestad O."/>
        </authorList>
    </citation>
    <scope>NUCLEOTIDE SEQUENCE</scope>
</reference>
<proteinExistence type="predicted"/>
<dbReference type="Proteomes" id="UP000838756">
    <property type="component" value="Unassembled WGS sequence"/>
</dbReference>
<organism evidence="2 3">
    <name type="scientific">Pararge aegeria aegeria</name>
    <dbReference type="NCBI Taxonomy" id="348720"/>
    <lineage>
        <taxon>Eukaryota</taxon>
        <taxon>Metazoa</taxon>
        <taxon>Ecdysozoa</taxon>
        <taxon>Arthropoda</taxon>
        <taxon>Hexapoda</taxon>
        <taxon>Insecta</taxon>
        <taxon>Pterygota</taxon>
        <taxon>Neoptera</taxon>
        <taxon>Endopterygota</taxon>
        <taxon>Lepidoptera</taxon>
        <taxon>Glossata</taxon>
        <taxon>Ditrysia</taxon>
        <taxon>Papilionoidea</taxon>
        <taxon>Nymphalidae</taxon>
        <taxon>Satyrinae</taxon>
        <taxon>Satyrini</taxon>
        <taxon>Parargina</taxon>
        <taxon>Pararge</taxon>
    </lineage>
</organism>
<feature type="region of interest" description="Disordered" evidence="1">
    <location>
        <begin position="58"/>
        <end position="85"/>
    </location>
</feature>
<dbReference type="AlphaFoldDB" id="A0A8S4RFS0"/>
<evidence type="ECO:0000256" key="1">
    <source>
        <dbReference type="SAM" id="MobiDB-lite"/>
    </source>
</evidence>
<evidence type="ECO:0000313" key="2">
    <source>
        <dbReference type="EMBL" id="CAH2235757.1"/>
    </source>
</evidence>
<accession>A0A8S4RFS0</accession>
<gene>
    <name evidence="2" type="primary">jg7615</name>
    <name evidence="2" type="ORF">PAEG_LOCUS13368</name>
</gene>
<dbReference type="EMBL" id="CAKXAJ010025157">
    <property type="protein sequence ID" value="CAH2235757.1"/>
    <property type="molecule type" value="Genomic_DNA"/>
</dbReference>
<evidence type="ECO:0000313" key="3">
    <source>
        <dbReference type="Proteomes" id="UP000838756"/>
    </source>
</evidence>